<dbReference type="KEGG" id="ypa:YPA_2886"/>
<organism evidence="1 2">
    <name type="scientific">Yersinia pestis bv. Antiqua (strain Antiqua)</name>
    <dbReference type="NCBI Taxonomy" id="360102"/>
    <lineage>
        <taxon>Bacteria</taxon>
        <taxon>Pseudomonadati</taxon>
        <taxon>Pseudomonadota</taxon>
        <taxon>Gammaproteobacteria</taxon>
        <taxon>Enterobacterales</taxon>
        <taxon>Yersiniaceae</taxon>
        <taxon>Yersinia</taxon>
    </lineage>
</organism>
<dbReference type="EMBL" id="CP000308">
    <property type="protein sequence ID" value="ABG14848.1"/>
    <property type="molecule type" value="Genomic_DNA"/>
</dbReference>
<evidence type="ECO:0000313" key="2">
    <source>
        <dbReference type="Proteomes" id="UP000001971"/>
    </source>
</evidence>
<dbReference type="Proteomes" id="UP000001971">
    <property type="component" value="Chromosome"/>
</dbReference>
<gene>
    <name evidence="1" type="ordered locus">YPA_2886</name>
</gene>
<accession>A0A0H2YBF0</accession>
<name>A0A0H2YBF0_YERPA</name>
<evidence type="ECO:0000313" key="1">
    <source>
        <dbReference type="EMBL" id="ABG14848.1"/>
    </source>
</evidence>
<dbReference type="AlphaFoldDB" id="A0A0H2YBF0"/>
<sequence>MLAGLCPKSLALQQGSKRMNPDELIYIKPTTGQ</sequence>
<protein>
    <submittedName>
        <fullName evidence="1">Uncharacterized protein</fullName>
    </submittedName>
</protein>
<proteinExistence type="predicted"/>
<reference evidence="1 2" key="1">
    <citation type="journal article" date="2006" name="J. Bacteriol.">
        <title>Complete genome sequence of Yersinia pestis strains Antiqua and Nepal516: evidence of gene reduction in an emerging pathogen.</title>
        <authorList>
            <person name="Chain P.S."/>
            <person name="Hu P."/>
            <person name="Malfatti S.A."/>
            <person name="Radnedge L."/>
            <person name="Larimer F."/>
            <person name="Vergez L.M."/>
            <person name="Worsham P."/>
            <person name="Chu M.C."/>
            <person name="Andersen G.L."/>
        </authorList>
    </citation>
    <scope>NUCLEOTIDE SEQUENCE [LARGE SCALE GENOMIC DNA]</scope>
    <source>
        <strain evidence="1 2">Antiqua</strain>
    </source>
</reference>